<name>A0A7C9M8E6_9DEIO</name>
<feature type="transmembrane region" description="Helical" evidence="1">
    <location>
        <begin position="127"/>
        <end position="152"/>
    </location>
</feature>
<accession>A0A7C9M8E6</accession>
<comment type="caution">
    <text evidence="2">The sequence shown here is derived from an EMBL/GenBank/DDBJ whole genome shotgun (WGS) entry which is preliminary data.</text>
</comment>
<keyword evidence="3" id="KW-1185">Reference proteome</keyword>
<evidence type="ECO:0000313" key="3">
    <source>
        <dbReference type="Proteomes" id="UP000483286"/>
    </source>
</evidence>
<proteinExistence type="predicted"/>
<sequence>MTVVRSVVRSFFDLLVGLPGLIYLFAVLGATGTVFAPRGFTAAFVESSLPAMAGVSFSLFGFGVTALSILTSLKATPFFEKLQETDFQTWKNLVGSFLHMVTIFAMLGIFSFSITKDRIIALQGGEYNAVLFIYIALFLLAFLATAIAIYLLRGVANVKPPAPTPTISPVDPSFLNPGSTAASQGVTPISGGTP</sequence>
<dbReference type="Proteomes" id="UP000483286">
    <property type="component" value="Unassembled WGS sequence"/>
</dbReference>
<feature type="transmembrane region" description="Helical" evidence="1">
    <location>
        <begin position="49"/>
        <end position="73"/>
    </location>
</feature>
<dbReference type="RefSeq" id="WP_157458910.1">
    <property type="nucleotide sequence ID" value="NZ_WQLB01000009.1"/>
</dbReference>
<dbReference type="EMBL" id="WQLB01000009">
    <property type="protein sequence ID" value="MVN86859.1"/>
    <property type="molecule type" value="Genomic_DNA"/>
</dbReference>
<evidence type="ECO:0000313" key="2">
    <source>
        <dbReference type="EMBL" id="MVN86859.1"/>
    </source>
</evidence>
<reference evidence="2 3" key="1">
    <citation type="submission" date="2019-12" db="EMBL/GenBank/DDBJ databases">
        <title>Deinococcus sp. HMF7620 Genome sequencing and assembly.</title>
        <authorList>
            <person name="Kang H."/>
            <person name="Kim H."/>
            <person name="Joh K."/>
        </authorList>
    </citation>
    <scope>NUCLEOTIDE SEQUENCE [LARGE SCALE GENOMIC DNA]</scope>
    <source>
        <strain evidence="2 3">HMF7620</strain>
    </source>
</reference>
<evidence type="ECO:0000256" key="1">
    <source>
        <dbReference type="SAM" id="Phobius"/>
    </source>
</evidence>
<keyword evidence="1" id="KW-0472">Membrane</keyword>
<feature type="transmembrane region" description="Helical" evidence="1">
    <location>
        <begin position="93"/>
        <end position="115"/>
    </location>
</feature>
<gene>
    <name evidence="2" type="ORF">GO986_08790</name>
</gene>
<protein>
    <submittedName>
        <fullName evidence="2">Uncharacterized protein</fullName>
    </submittedName>
</protein>
<organism evidence="2 3">
    <name type="scientific">Deinococcus arboris</name>
    <dbReference type="NCBI Taxonomy" id="2682977"/>
    <lineage>
        <taxon>Bacteria</taxon>
        <taxon>Thermotogati</taxon>
        <taxon>Deinococcota</taxon>
        <taxon>Deinococci</taxon>
        <taxon>Deinococcales</taxon>
        <taxon>Deinococcaceae</taxon>
        <taxon>Deinococcus</taxon>
    </lineage>
</organism>
<keyword evidence="1" id="KW-0812">Transmembrane</keyword>
<dbReference type="AlphaFoldDB" id="A0A7C9M8E6"/>
<keyword evidence="1" id="KW-1133">Transmembrane helix</keyword>
<feature type="transmembrane region" description="Helical" evidence="1">
    <location>
        <begin position="20"/>
        <end position="37"/>
    </location>
</feature>